<feature type="region of interest" description="Disordered" evidence="8">
    <location>
        <begin position="1"/>
        <end position="22"/>
    </location>
</feature>
<dbReference type="GO" id="GO:0003735">
    <property type="term" value="F:structural constituent of ribosome"/>
    <property type="evidence" value="ECO:0007669"/>
    <property type="project" value="UniProtKB-UniRule"/>
</dbReference>
<evidence type="ECO:0000259" key="9">
    <source>
        <dbReference type="PROSITE" id="PS50881"/>
    </source>
</evidence>
<evidence type="ECO:0000256" key="2">
    <source>
        <dbReference type="ARBA" id="ARBA00022980"/>
    </source>
</evidence>
<comment type="caution">
    <text evidence="10">The sequence shown here is derived from an EMBL/GenBank/DDBJ whole genome shotgun (WGS) entry which is preliminary data.</text>
</comment>
<evidence type="ECO:0000313" key="11">
    <source>
        <dbReference type="Proteomes" id="UP000177177"/>
    </source>
</evidence>
<dbReference type="GO" id="GO:0003723">
    <property type="term" value="F:RNA binding"/>
    <property type="evidence" value="ECO:0007669"/>
    <property type="project" value="InterPro"/>
</dbReference>
<evidence type="ECO:0000256" key="4">
    <source>
        <dbReference type="ARBA" id="ARBA00035255"/>
    </source>
</evidence>
<keyword evidence="2 6" id="KW-0689">Ribosomal protein</keyword>
<accession>A0A1G2KTJ5</accession>
<dbReference type="Pfam" id="PF03719">
    <property type="entry name" value="Ribosomal_S5_C"/>
    <property type="match status" value="1"/>
</dbReference>
<dbReference type="FunFam" id="3.30.230.10:FF:000002">
    <property type="entry name" value="30S ribosomal protein S5"/>
    <property type="match status" value="1"/>
</dbReference>
<dbReference type="EMBL" id="MHQN01000031">
    <property type="protein sequence ID" value="OHA02798.1"/>
    <property type="molecule type" value="Genomic_DNA"/>
</dbReference>
<dbReference type="PANTHER" id="PTHR48277:SF1">
    <property type="entry name" value="MITOCHONDRIAL RIBOSOMAL PROTEIN S5"/>
    <property type="match status" value="1"/>
</dbReference>
<dbReference type="Proteomes" id="UP000177177">
    <property type="component" value="Unassembled WGS sequence"/>
</dbReference>
<dbReference type="GO" id="GO:0005737">
    <property type="term" value="C:cytoplasm"/>
    <property type="evidence" value="ECO:0007669"/>
    <property type="project" value="UniProtKB-ARBA"/>
</dbReference>
<dbReference type="AlphaFoldDB" id="A0A1G2KTJ5"/>
<dbReference type="PROSITE" id="PS50881">
    <property type="entry name" value="S5_DSRBD"/>
    <property type="match status" value="1"/>
</dbReference>
<evidence type="ECO:0000256" key="7">
    <source>
        <dbReference type="RuleBase" id="RU003823"/>
    </source>
</evidence>
<reference evidence="10 11" key="1">
    <citation type="journal article" date="2016" name="Nat. Commun.">
        <title>Thousands of microbial genomes shed light on interconnected biogeochemical processes in an aquifer system.</title>
        <authorList>
            <person name="Anantharaman K."/>
            <person name="Brown C.T."/>
            <person name="Hug L.A."/>
            <person name="Sharon I."/>
            <person name="Castelle C.J."/>
            <person name="Probst A.J."/>
            <person name="Thomas B.C."/>
            <person name="Singh A."/>
            <person name="Wilkins M.J."/>
            <person name="Karaoz U."/>
            <person name="Brodie E.L."/>
            <person name="Williams K.H."/>
            <person name="Hubbard S.S."/>
            <person name="Banfield J.F."/>
        </authorList>
    </citation>
    <scope>NUCLEOTIDE SEQUENCE [LARGE SCALE GENOMIC DNA]</scope>
</reference>
<sequence>MQPRRGPHQHQGDRGQRRSEFDQKVLDIRRTARVVAGGRRFSFRATVVVGDRNGRVGLGIGKGVSVAEAVEKGAFQAKKEVFSFPLNEARTVVHETEAKFAAARVVLKPAREGRGLIAGGPVRVIADLGGIRNLTAKILGRTPNKLNNAKATIEALKQLRKKEPRAVPQGK</sequence>
<dbReference type="InterPro" id="IPR005324">
    <property type="entry name" value="Ribosomal_uS5_C"/>
</dbReference>
<feature type="domain" description="S5 DRBM" evidence="9">
    <location>
        <begin position="21"/>
        <end position="84"/>
    </location>
</feature>
<name>A0A1G2KTJ5_9BACT</name>
<dbReference type="GO" id="GO:0006412">
    <property type="term" value="P:translation"/>
    <property type="evidence" value="ECO:0007669"/>
    <property type="project" value="InterPro"/>
</dbReference>
<dbReference type="InterPro" id="IPR020568">
    <property type="entry name" value="Ribosomal_Su5_D2-typ_SF"/>
</dbReference>
<comment type="similarity">
    <text evidence="1 7">Belongs to the universal ribosomal protein uS5 family.</text>
</comment>
<dbReference type="InterPro" id="IPR014721">
    <property type="entry name" value="Ribsml_uS5_D2-typ_fold_subgr"/>
</dbReference>
<dbReference type="GO" id="GO:1990904">
    <property type="term" value="C:ribonucleoprotein complex"/>
    <property type="evidence" value="ECO:0007669"/>
    <property type="project" value="UniProtKB-UniRule"/>
</dbReference>
<dbReference type="InterPro" id="IPR018192">
    <property type="entry name" value="Ribosomal_uS5_N_CS"/>
</dbReference>
<keyword evidence="3 6" id="KW-0687">Ribonucleoprotein</keyword>
<dbReference type="PROSITE" id="PS00585">
    <property type="entry name" value="RIBOSOMAL_S5"/>
    <property type="match status" value="1"/>
</dbReference>
<dbReference type="Pfam" id="PF00333">
    <property type="entry name" value="Ribosomal_S5"/>
    <property type="match status" value="1"/>
</dbReference>
<feature type="compositionally biased region" description="Basic and acidic residues" evidence="8">
    <location>
        <begin position="10"/>
        <end position="22"/>
    </location>
</feature>
<evidence type="ECO:0000256" key="8">
    <source>
        <dbReference type="SAM" id="MobiDB-lite"/>
    </source>
</evidence>
<dbReference type="PANTHER" id="PTHR48277">
    <property type="entry name" value="MITOCHONDRIAL RIBOSOMAL PROTEIN S5"/>
    <property type="match status" value="1"/>
</dbReference>
<evidence type="ECO:0000256" key="6">
    <source>
        <dbReference type="PROSITE-ProRule" id="PRU00268"/>
    </source>
</evidence>
<evidence type="ECO:0000256" key="5">
    <source>
        <dbReference type="ARBA" id="ARBA00035519"/>
    </source>
</evidence>
<dbReference type="SUPFAM" id="SSF54768">
    <property type="entry name" value="dsRNA-binding domain-like"/>
    <property type="match status" value="1"/>
</dbReference>
<gene>
    <name evidence="10" type="ORF">A3C92_00895</name>
</gene>
<dbReference type="SUPFAM" id="SSF54211">
    <property type="entry name" value="Ribosomal protein S5 domain 2-like"/>
    <property type="match status" value="1"/>
</dbReference>
<evidence type="ECO:0000256" key="3">
    <source>
        <dbReference type="ARBA" id="ARBA00023274"/>
    </source>
</evidence>
<evidence type="ECO:0000313" key="10">
    <source>
        <dbReference type="EMBL" id="OHA02798.1"/>
    </source>
</evidence>
<organism evidence="10 11">
    <name type="scientific">Candidatus Sungbacteria bacterium RIFCSPHIGHO2_02_FULL_53_17</name>
    <dbReference type="NCBI Taxonomy" id="1802275"/>
    <lineage>
        <taxon>Bacteria</taxon>
        <taxon>Candidatus Sungiibacteriota</taxon>
    </lineage>
</organism>
<dbReference type="Gene3D" id="3.30.230.10">
    <property type="match status" value="1"/>
</dbReference>
<dbReference type="InterPro" id="IPR000851">
    <property type="entry name" value="Ribosomal_uS5"/>
</dbReference>
<dbReference type="GO" id="GO:0005840">
    <property type="term" value="C:ribosome"/>
    <property type="evidence" value="ECO:0007669"/>
    <property type="project" value="UniProtKB-KW"/>
</dbReference>
<dbReference type="Gene3D" id="3.30.160.20">
    <property type="match status" value="1"/>
</dbReference>
<dbReference type="InterPro" id="IPR013810">
    <property type="entry name" value="Ribosomal_uS5_N"/>
</dbReference>
<evidence type="ECO:0000256" key="1">
    <source>
        <dbReference type="ARBA" id="ARBA00008945"/>
    </source>
</evidence>
<proteinExistence type="inferred from homology"/>
<protein>
    <recommendedName>
        <fullName evidence="4">Small ribosomal subunit protein uS5</fullName>
    </recommendedName>
    <alternativeName>
        <fullName evidence="5">30S ribosomal protein S5</fullName>
    </alternativeName>
</protein>